<keyword evidence="1" id="KW-0812">Transmembrane</keyword>
<dbReference type="EMBL" id="JAULSW010000004">
    <property type="protein sequence ID" value="KAK3385558.1"/>
    <property type="molecule type" value="Genomic_DNA"/>
</dbReference>
<name>A0AAE0NQ13_9PEZI</name>
<evidence type="ECO:0000313" key="4">
    <source>
        <dbReference type="Proteomes" id="UP001285441"/>
    </source>
</evidence>
<comment type="caution">
    <text evidence="3">The sequence shown here is derived from an EMBL/GenBank/DDBJ whole genome shotgun (WGS) entry which is preliminary data.</text>
</comment>
<protein>
    <submittedName>
        <fullName evidence="3">Uncharacterized protein</fullName>
    </submittedName>
</protein>
<reference evidence="3" key="2">
    <citation type="submission" date="2023-06" db="EMBL/GenBank/DDBJ databases">
        <authorList>
            <consortium name="Lawrence Berkeley National Laboratory"/>
            <person name="Haridas S."/>
            <person name="Hensen N."/>
            <person name="Bonometti L."/>
            <person name="Westerberg I."/>
            <person name="Brannstrom I.O."/>
            <person name="Guillou S."/>
            <person name="Cros-Aarteil S."/>
            <person name="Calhoun S."/>
            <person name="Kuo A."/>
            <person name="Mondo S."/>
            <person name="Pangilinan J."/>
            <person name="Riley R."/>
            <person name="LaButti K."/>
            <person name="Andreopoulos B."/>
            <person name="Lipzen A."/>
            <person name="Chen C."/>
            <person name="Yanf M."/>
            <person name="Daum C."/>
            <person name="Ng V."/>
            <person name="Clum A."/>
            <person name="Steindorff A."/>
            <person name="Ohm R."/>
            <person name="Martin F."/>
            <person name="Silar P."/>
            <person name="Natvig D."/>
            <person name="Lalanne C."/>
            <person name="Gautier V."/>
            <person name="Ament-velasquez S.L."/>
            <person name="Kruys A."/>
            <person name="Hutchinson M.I."/>
            <person name="Powell A.J."/>
            <person name="Barry K."/>
            <person name="Miller A.N."/>
            <person name="Grigoriev I.V."/>
            <person name="Debuchy R."/>
            <person name="Gladieux P."/>
            <person name="Thoren M.H."/>
            <person name="Johannesson H."/>
        </authorList>
    </citation>
    <scope>NUCLEOTIDE SEQUENCE</scope>
    <source>
        <strain evidence="3">CBS 232.78</strain>
    </source>
</reference>
<accession>A0AAE0NQ13</accession>
<evidence type="ECO:0000313" key="3">
    <source>
        <dbReference type="EMBL" id="KAK3385558.1"/>
    </source>
</evidence>
<evidence type="ECO:0000256" key="2">
    <source>
        <dbReference type="SAM" id="SignalP"/>
    </source>
</evidence>
<feature type="chain" id="PRO_5041961779" evidence="2">
    <location>
        <begin position="33"/>
        <end position="109"/>
    </location>
</feature>
<keyword evidence="2" id="KW-0732">Signal</keyword>
<evidence type="ECO:0000256" key="1">
    <source>
        <dbReference type="SAM" id="Phobius"/>
    </source>
</evidence>
<feature type="transmembrane region" description="Helical" evidence="1">
    <location>
        <begin position="62"/>
        <end position="85"/>
    </location>
</feature>
<dbReference type="Proteomes" id="UP001285441">
    <property type="component" value="Unassembled WGS sequence"/>
</dbReference>
<gene>
    <name evidence="3" type="ORF">B0H63DRAFT_449596</name>
</gene>
<proteinExistence type="predicted"/>
<sequence length="109" mass="11209">MIFTSMGLDALGSRLLKVLLFVVFVFATFSQALPTGQSNDIISQPLAARASSASAEAISQGAIAAFSIGGTVGFIILVCVVVYAVHVCTKDDENKQTQTNSTQGVGPGA</sequence>
<keyword evidence="1" id="KW-1133">Transmembrane helix</keyword>
<keyword evidence="1" id="KW-0472">Membrane</keyword>
<keyword evidence="4" id="KW-1185">Reference proteome</keyword>
<feature type="signal peptide" evidence="2">
    <location>
        <begin position="1"/>
        <end position="32"/>
    </location>
</feature>
<reference evidence="3" key="1">
    <citation type="journal article" date="2023" name="Mol. Phylogenet. Evol.">
        <title>Genome-scale phylogeny and comparative genomics of the fungal order Sordariales.</title>
        <authorList>
            <person name="Hensen N."/>
            <person name="Bonometti L."/>
            <person name="Westerberg I."/>
            <person name="Brannstrom I.O."/>
            <person name="Guillou S."/>
            <person name="Cros-Aarteil S."/>
            <person name="Calhoun S."/>
            <person name="Haridas S."/>
            <person name="Kuo A."/>
            <person name="Mondo S."/>
            <person name="Pangilinan J."/>
            <person name="Riley R."/>
            <person name="LaButti K."/>
            <person name="Andreopoulos B."/>
            <person name="Lipzen A."/>
            <person name="Chen C."/>
            <person name="Yan M."/>
            <person name="Daum C."/>
            <person name="Ng V."/>
            <person name="Clum A."/>
            <person name="Steindorff A."/>
            <person name="Ohm R.A."/>
            <person name="Martin F."/>
            <person name="Silar P."/>
            <person name="Natvig D.O."/>
            <person name="Lalanne C."/>
            <person name="Gautier V."/>
            <person name="Ament-Velasquez S.L."/>
            <person name="Kruys A."/>
            <person name="Hutchinson M.I."/>
            <person name="Powell A.J."/>
            <person name="Barry K."/>
            <person name="Miller A.N."/>
            <person name="Grigoriev I.V."/>
            <person name="Debuchy R."/>
            <person name="Gladieux P."/>
            <person name="Hiltunen Thoren M."/>
            <person name="Johannesson H."/>
        </authorList>
    </citation>
    <scope>NUCLEOTIDE SEQUENCE</scope>
    <source>
        <strain evidence="3">CBS 232.78</strain>
    </source>
</reference>
<organism evidence="3 4">
    <name type="scientific">Podospora didyma</name>
    <dbReference type="NCBI Taxonomy" id="330526"/>
    <lineage>
        <taxon>Eukaryota</taxon>
        <taxon>Fungi</taxon>
        <taxon>Dikarya</taxon>
        <taxon>Ascomycota</taxon>
        <taxon>Pezizomycotina</taxon>
        <taxon>Sordariomycetes</taxon>
        <taxon>Sordariomycetidae</taxon>
        <taxon>Sordariales</taxon>
        <taxon>Podosporaceae</taxon>
        <taxon>Podospora</taxon>
    </lineage>
</organism>
<dbReference type="AlphaFoldDB" id="A0AAE0NQ13"/>